<dbReference type="Proteomes" id="UP001234989">
    <property type="component" value="Chromosome 5"/>
</dbReference>
<evidence type="ECO:0000313" key="2">
    <source>
        <dbReference type="Proteomes" id="UP001234989"/>
    </source>
</evidence>
<dbReference type="EMBL" id="CP133616">
    <property type="protein sequence ID" value="WMV29602.1"/>
    <property type="molecule type" value="Genomic_DNA"/>
</dbReference>
<dbReference type="InterPro" id="IPR051320">
    <property type="entry name" value="Viral_Replic_Matur_Polypro"/>
</dbReference>
<dbReference type="InterPro" id="IPR043502">
    <property type="entry name" value="DNA/RNA_pol_sf"/>
</dbReference>
<sequence length="258" mass="29095">MGPRKVLPKLDGFSGSSTSVYGLPVRASRSRHVGSLSMGYINPLNPKVRDTNCETPTLESVLSVNEFLEVFPDDLLGSEDEHVENLSIVLQALKDRELYAKFSKYEFWFRSVAFHVHIVLCGGTRVDPKKIEAVKNWPRPFSTLDIQSFLDLTGYSRRLFFLCLDATRESHHLCFKAIEGDLSRSSMGSVAHVEDDKKELVRDVHRLTQLGGHLVDSNEGGVIVHNGSKSSFVSYVKAKQYNNLVQVDFEEVNFEKSR</sequence>
<keyword evidence="2" id="KW-1185">Reference proteome</keyword>
<dbReference type="AlphaFoldDB" id="A0AAF0TR08"/>
<dbReference type="PANTHER" id="PTHR33064:SF37">
    <property type="entry name" value="RIBONUCLEASE H"/>
    <property type="match status" value="1"/>
</dbReference>
<dbReference type="SUPFAM" id="SSF56672">
    <property type="entry name" value="DNA/RNA polymerases"/>
    <property type="match status" value="1"/>
</dbReference>
<evidence type="ECO:0000313" key="1">
    <source>
        <dbReference type="EMBL" id="WMV29602.1"/>
    </source>
</evidence>
<dbReference type="Gene3D" id="3.30.70.270">
    <property type="match status" value="1"/>
</dbReference>
<dbReference type="PANTHER" id="PTHR33064">
    <property type="entry name" value="POL PROTEIN"/>
    <property type="match status" value="1"/>
</dbReference>
<reference evidence="1" key="1">
    <citation type="submission" date="2023-08" db="EMBL/GenBank/DDBJ databases">
        <title>A de novo genome assembly of Solanum verrucosum Schlechtendal, a Mexican diploid species geographically isolated from the other diploid A-genome species in potato relatives.</title>
        <authorList>
            <person name="Hosaka K."/>
        </authorList>
    </citation>
    <scope>NUCLEOTIDE SEQUENCE</scope>
    <source>
        <tissue evidence="1">Young leaves</tissue>
    </source>
</reference>
<accession>A0AAF0TR08</accession>
<proteinExistence type="predicted"/>
<protein>
    <submittedName>
        <fullName evidence="1">Uncharacterized protein</fullName>
    </submittedName>
</protein>
<gene>
    <name evidence="1" type="ORF">MTR67_022987</name>
</gene>
<dbReference type="InterPro" id="IPR043128">
    <property type="entry name" value="Rev_trsase/Diguanyl_cyclase"/>
</dbReference>
<name>A0AAF0TR08_SOLVR</name>
<organism evidence="1 2">
    <name type="scientific">Solanum verrucosum</name>
    <dbReference type="NCBI Taxonomy" id="315347"/>
    <lineage>
        <taxon>Eukaryota</taxon>
        <taxon>Viridiplantae</taxon>
        <taxon>Streptophyta</taxon>
        <taxon>Embryophyta</taxon>
        <taxon>Tracheophyta</taxon>
        <taxon>Spermatophyta</taxon>
        <taxon>Magnoliopsida</taxon>
        <taxon>eudicotyledons</taxon>
        <taxon>Gunneridae</taxon>
        <taxon>Pentapetalae</taxon>
        <taxon>asterids</taxon>
        <taxon>lamiids</taxon>
        <taxon>Solanales</taxon>
        <taxon>Solanaceae</taxon>
        <taxon>Solanoideae</taxon>
        <taxon>Solaneae</taxon>
        <taxon>Solanum</taxon>
    </lineage>
</organism>